<proteinExistence type="predicted"/>
<dbReference type="InterPro" id="IPR019775">
    <property type="entry name" value="WD40_repeat_CS"/>
</dbReference>
<dbReference type="SMART" id="SM00320">
    <property type="entry name" value="WD40"/>
    <property type="match status" value="7"/>
</dbReference>
<evidence type="ECO:0000256" key="4">
    <source>
        <dbReference type="SAM" id="MobiDB-lite"/>
    </source>
</evidence>
<feature type="region of interest" description="Disordered" evidence="4">
    <location>
        <begin position="544"/>
        <end position="569"/>
    </location>
</feature>
<feature type="region of interest" description="Disordered" evidence="4">
    <location>
        <begin position="89"/>
        <end position="127"/>
    </location>
</feature>
<dbReference type="GO" id="GO:0005634">
    <property type="term" value="C:nucleus"/>
    <property type="evidence" value="ECO:0007669"/>
    <property type="project" value="TreeGrafter"/>
</dbReference>
<dbReference type="PROSITE" id="PS50294">
    <property type="entry name" value="WD_REPEATS_REGION"/>
    <property type="match status" value="4"/>
</dbReference>
<dbReference type="SMART" id="SM00667">
    <property type="entry name" value="LisH"/>
    <property type="match status" value="1"/>
</dbReference>
<dbReference type="PROSITE" id="PS50896">
    <property type="entry name" value="LISH"/>
    <property type="match status" value="1"/>
</dbReference>
<evidence type="ECO:0000313" key="6">
    <source>
        <dbReference type="Proteomes" id="UP001054252"/>
    </source>
</evidence>
<dbReference type="InterPro" id="IPR015943">
    <property type="entry name" value="WD40/YVTN_repeat-like_dom_sf"/>
</dbReference>
<keyword evidence="1 3" id="KW-0853">WD repeat</keyword>
<feature type="repeat" description="WD" evidence="3">
    <location>
        <begin position="623"/>
        <end position="658"/>
    </location>
</feature>
<evidence type="ECO:0000313" key="5">
    <source>
        <dbReference type="EMBL" id="GKV00764.1"/>
    </source>
</evidence>
<feature type="compositionally biased region" description="Polar residues" evidence="4">
    <location>
        <begin position="493"/>
        <end position="503"/>
    </location>
</feature>
<dbReference type="PANTHER" id="PTHR45093">
    <property type="entry name" value="TRANSCRIPTION ACTIVATOR MSS11"/>
    <property type="match status" value="1"/>
</dbReference>
<feature type="compositionally biased region" description="Low complexity" evidence="4">
    <location>
        <begin position="89"/>
        <end position="125"/>
    </location>
</feature>
<dbReference type="Pfam" id="PF08513">
    <property type="entry name" value="LisH"/>
    <property type="match status" value="1"/>
</dbReference>
<comment type="caution">
    <text evidence="5">The sequence shown here is derived from an EMBL/GenBank/DDBJ whole genome shotgun (WGS) entry which is preliminary data.</text>
</comment>
<evidence type="ECO:0000256" key="2">
    <source>
        <dbReference type="ARBA" id="ARBA00022737"/>
    </source>
</evidence>
<accession>A0AAV5ILM2</accession>
<dbReference type="Proteomes" id="UP001054252">
    <property type="component" value="Unassembled WGS sequence"/>
</dbReference>
<feature type="repeat" description="WD" evidence="3">
    <location>
        <begin position="666"/>
        <end position="708"/>
    </location>
</feature>
<dbReference type="Pfam" id="PF00400">
    <property type="entry name" value="WD40"/>
    <property type="match status" value="5"/>
</dbReference>
<feature type="repeat" description="WD" evidence="3">
    <location>
        <begin position="581"/>
        <end position="612"/>
    </location>
</feature>
<dbReference type="InterPro" id="IPR001680">
    <property type="entry name" value="WD40_rpt"/>
</dbReference>
<dbReference type="SUPFAM" id="SSF50978">
    <property type="entry name" value="WD40 repeat-like"/>
    <property type="match status" value="1"/>
</dbReference>
<dbReference type="InterPro" id="IPR006594">
    <property type="entry name" value="LisH"/>
</dbReference>
<keyword evidence="6" id="KW-1185">Reference proteome</keyword>
<dbReference type="Gene3D" id="2.130.10.10">
    <property type="entry name" value="YVTN repeat-like/Quinoprotein amine dehydrogenase"/>
    <property type="match status" value="2"/>
</dbReference>
<feature type="region of interest" description="Disordered" evidence="4">
    <location>
        <begin position="427"/>
        <end position="508"/>
    </location>
</feature>
<evidence type="ECO:0000256" key="1">
    <source>
        <dbReference type="ARBA" id="ARBA00022574"/>
    </source>
</evidence>
<dbReference type="CDD" id="cd00200">
    <property type="entry name" value="WD40"/>
    <property type="match status" value="1"/>
</dbReference>
<dbReference type="PROSITE" id="PS50082">
    <property type="entry name" value="WD_REPEATS_2"/>
    <property type="match status" value="5"/>
</dbReference>
<dbReference type="PANTHER" id="PTHR45093:SF4">
    <property type="entry name" value="LISH DOMAIN-CONTAINING PROTEIN"/>
    <property type="match status" value="1"/>
</dbReference>
<feature type="compositionally biased region" description="Polar residues" evidence="4">
    <location>
        <begin position="427"/>
        <end position="439"/>
    </location>
</feature>
<dbReference type="InterPro" id="IPR036322">
    <property type="entry name" value="WD40_repeat_dom_sf"/>
</dbReference>
<feature type="repeat" description="WD" evidence="3">
    <location>
        <begin position="833"/>
        <end position="865"/>
    </location>
</feature>
<dbReference type="AlphaFoldDB" id="A0AAV5ILM2"/>
<protein>
    <recommendedName>
        <fullName evidence="7">Transcriptional corepressor LEUNIG</fullName>
    </recommendedName>
</protein>
<keyword evidence="2" id="KW-0677">Repeat</keyword>
<evidence type="ECO:0008006" key="7">
    <source>
        <dbReference type="Google" id="ProtNLM"/>
    </source>
</evidence>
<dbReference type="EMBL" id="BPVZ01000016">
    <property type="protein sequence ID" value="GKV00764.1"/>
    <property type="molecule type" value="Genomic_DNA"/>
</dbReference>
<reference evidence="5 6" key="1">
    <citation type="journal article" date="2021" name="Commun. Biol.">
        <title>The genome of Shorea leprosula (Dipterocarpaceae) highlights the ecological relevance of drought in aseasonal tropical rainforests.</title>
        <authorList>
            <person name="Ng K.K.S."/>
            <person name="Kobayashi M.J."/>
            <person name="Fawcett J.A."/>
            <person name="Hatakeyama M."/>
            <person name="Paape T."/>
            <person name="Ng C.H."/>
            <person name="Ang C.C."/>
            <person name="Tnah L.H."/>
            <person name="Lee C.T."/>
            <person name="Nishiyama T."/>
            <person name="Sese J."/>
            <person name="O'Brien M.J."/>
            <person name="Copetti D."/>
            <person name="Mohd Noor M.I."/>
            <person name="Ong R.C."/>
            <person name="Putra M."/>
            <person name="Sireger I.Z."/>
            <person name="Indrioko S."/>
            <person name="Kosugi Y."/>
            <person name="Izuno A."/>
            <person name="Isagi Y."/>
            <person name="Lee S.L."/>
            <person name="Shimizu K.K."/>
        </authorList>
    </citation>
    <scope>NUCLEOTIDE SEQUENCE [LARGE SCALE GENOMIC DNA]</scope>
    <source>
        <strain evidence="5">214</strain>
    </source>
</reference>
<gene>
    <name evidence="5" type="ORF">SLEP1_g13401</name>
</gene>
<feature type="compositionally biased region" description="Low complexity" evidence="4">
    <location>
        <begin position="466"/>
        <end position="489"/>
    </location>
</feature>
<evidence type="ECO:0000256" key="3">
    <source>
        <dbReference type="PROSITE-ProRule" id="PRU00221"/>
    </source>
</evidence>
<organism evidence="5 6">
    <name type="scientific">Rubroshorea leprosula</name>
    <dbReference type="NCBI Taxonomy" id="152421"/>
    <lineage>
        <taxon>Eukaryota</taxon>
        <taxon>Viridiplantae</taxon>
        <taxon>Streptophyta</taxon>
        <taxon>Embryophyta</taxon>
        <taxon>Tracheophyta</taxon>
        <taxon>Spermatophyta</taxon>
        <taxon>Magnoliopsida</taxon>
        <taxon>eudicotyledons</taxon>
        <taxon>Gunneridae</taxon>
        <taxon>Pentapetalae</taxon>
        <taxon>rosids</taxon>
        <taxon>malvids</taxon>
        <taxon>Malvales</taxon>
        <taxon>Dipterocarpaceae</taxon>
        <taxon>Rubroshorea</taxon>
    </lineage>
</organism>
<name>A0AAV5ILM2_9ROSI</name>
<sequence>MSQSNWEADKMLDVYIYDYLIKRKLHASAKAFQSEAKVSTDPVAIDAPGGFLFEWWSVFWDIFITRTNEKHSEAAASYIETQMMKAQGLQQQQQQQQNQKPQQNQMQQLLLQRHAQQQQQQQQQQSEGPQILNGMVNGLVGNDPLLRQSPATSNALATKMYEDTFKIPLKRDPMDDAALKIGIQQRLGDNVSQLLDPNKASTLKAAAVDGQPSGQTLHATPGSMPRNLQQVKNRGPQLPVSSQDFRSDINSMVNSRAAGAEGSLIGVPGSNQAGGNLMLKGWPLAGLDQLRPGLLQQQKSLIQSSQAFNQLQLQQQLLLQAQQNLSSPAANDMEYGKLKMLLNNRNIVLGKDFQLNPIGDMVPNVGSPLQVGCPVFPHGDSDMRMKLQQQQLQTTNQRQIVQNLLSSQQSQNSNQHLQQQDKMIGTSSMTMDGSISNAYHGNDQAPKNQIGRKRKQLGSTSGLANSSGTANTTGPSPSSPSSPSTHTPGDNISMPTLPQNVGSPKSLLMFGSDGLSSLTPAPNQLVMTQNELADMDQFVDDGSLDDNVDSFLSPDDTDPRDRVGRSADGSKGFSFTELRRIPASTSKVECCHFSSDGKLLATGGHDKKAVLWCTESFAVKSTLEEHSQGITDVRFSPSVSRLATSSADKTVRIWDVDNPGYSLRTFVGHSTTVMSLDFHPTNEDLICSSDNNNGIRYWSIKNGSCAGIVKGGATQLRFQPRNGRIFAAAADNFVSILEVETQLCSAKLQGHKNLVHSVCWDPSGEYLASVSDELIKVWNVGSGSKAEFIHELSCTGNKFHTCVFHPTYPLLLVIGCYETLELWDMTENKTMTLHAHDQLVSALAVSNTNGLIASASHDKHVKLWK</sequence>
<feature type="repeat" description="WD" evidence="3">
    <location>
        <begin position="748"/>
        <end position="788"/>
    </location>
</feature>
<dbReference type="PROSITE" id="PS00678">
    <property type="entry name" value="WD_REPEATS_1"/>
    <property type="match status" value="1"/>
</dbReference>